<dbReference type="GO" id="GO:0019722">
    <property type="term" value="P:calcium-mediated signaling"/>
    <property type="evidence" value="ECO:0007669"/>
    <property type="project" value="TreeGrafter"/>
</dbReference>
<evidence type="ECO:0000256" key="3">
    <source>
        <dbReference type="SAM" id="Coils"/>
    </source>
</evidence>
<dbReference type="GO" id="GO:0015629">
    <property type="term" value="C:actin cytoskeleton"/>
    <property type="evidence" value="ECO:0007669"/>
    <property type="project" value="TreeGrafter"/>
</dbReference>
<dbReference type="GO" id="GO:0005737">
    <property type="term" value="C:cytoplasm"/>
    <property type="evidence" value="ECO:0007669"/>
    <property type="project" value="TreeGrafter"/>
</dbReference>
<dbReference type="STRING" id="8078.ENSFHEP00000025056"/>
<dbReference type="PANTHER" id="PTHR16154">
    <property type="entry name" value="NEURABIN"/>
    <property type="match status" value="1"/>
</dbReference>
<evidence type="ECO:0000313" key="5">
    <source>
        <dbReference type="Proteomes" id="UP000265000"/>
    </source>
</evidence>
<keyword evidence="1" id="KW-0597">Phosphoprotein</keyword>
<keyword evidence="5" id="KW-1185">Reference proteome</keyword>
<dbReference type="GO" id="GO:0031175">
    <property type="term" value="P:neuron projection development"/>
    <property type="evidence" value="ECO:0007669"/>
    <property type="project" value="TreeGrafter"/>
</dbReference>
<accession>A0A3Q2QDM2</accession>
<feature type="coiled-coil region" evidence="3">
    <location>
        <begin position="104"/>
        <end position="138"/>
    </location>
</feature>
<organism evidence="4 5">
    <name type="scientific">Fundulus heteroclitus</name>
    <name type="common">Killifish</name>
    <name type="synonym">Mummichog</name>
    <dbReference type="NCBI Taxonomy" id="8078"/>
    <lineage>
        <taxon>Eukaryota</taxon>
        <taxon>Metazoa</taxon>
        <taxon>Chordata</taxon>
        <taxon>Craniata</taxon>
        <taxon>Vertebrata</taxon>
        <taxon>Euteleostomi</taxon>
        <taxon>Actinopterygii</taxon>
        <taxon>Neopterygii</taxon>
        <taxon>Teleostei</taxon>
        <taxon>Neoteleostei</taxon>
        <taxon>Acanthomorphata</taxon>
        <taxon>Ovalentaria</taxon>
        <taxon>Atherinomorphae</taxon>
        <taxon>Cyprinodontiformes</taxon>
        <taxon>Fundulidae</taxon>
        <taxon>Fundulus</taxon>
    </lineage>
</organism>
<protein>
    <submittedName>
        <fullName evidence="4">Uncharacterized protein</fullName>
    </submittedName>
</protein>
<dbReference type="PANTHER" id="PTHR16154:SF26">
    <property type="entry name" value="PROTEIN PHOSPHATASE 1 REGULATORY SUBUNIT 9 LIKE"/>
    <property type="match status" value="1"/>
</dbReference>
<reference evidence="4" key="2">
    <citation type="submission" date="2025-09" db="UniProtKB">
        <authorList>
            <consortium name="Ensembl"/>
        </authorList>
    </citation>
    <scope>IDENTIFICATION</scope>
</reference>
<dbReference type="InterPro" id="IPR043446">
    <property type="entry name" value="Neurabin-like"/>
</dbReference>
<dbReference type="Ensembl" id="ENSFHET00000006200.1">
    <property type="protein sequence ID" value="ENSFHEP00000025056.1"/>
    <property type="gene ID" value="ENSFHEG00000007020.1"/>
</dbReference>
<dbReference type="GO" id="GO:0014069">
    <property type="term" value="C:postsynaptic density"/>
    <property type="evidence" value="ECO:0007669"/>
    <property type="project" value="TreeGrafter"/>
</dbReference>
<dbReference type="GeneTree" id="ENSGT00940000164127"/>
<dbReference type="GO" id="GO:0051015">
    <property type="term" value="F:actin filament binding"/>
    <property type="evidence" value="ECO:0007669"/>
    <property type="project" value="TreeGrafter"/>
</dbReference>
<name>A0A3Q2QDM2_FUNHE</name>
<reference evidence="4" key="1">
    <citation type="submission" date="2025-08" db="UniProtKB">
        <authorList>
            <consortium name="Ensembl"/>
        </authorList>
    </citation>
    <scope>IDENTIFICATION</scope>
</reference>
<evidence type="ECO:0000256" key="1">
    <source>
        <dbReference type="ARBA" id="ARBA00022553"/>
    </source>
</evidence>
<proteinExistence type="predicted"/>
<dbReference type="AlphaFoldDB" id="A0A3Q2QDM2"/>
<evidence type="ECO:0000256" key="2">
    <source>
        <dbReference type="ARBA" id="ARBA00023054"/>
    </source>
</evidence>
<sequence>RTGQALLSPTYEDDDDILEERILGSNFSPGRNVEVFELPDSEALFLPKDMNSSQMAFKFKEVQKSEEDKSLWEDRQSAMEQKIEESNDKILKLENYWLEAQAVCKSVNEQLAENQAQYEALDKKYNKAKKLIKDYQQK</sequence>
<keyword evidence="2 3" id="KW-0175">Coiled coil</keyword>
<dbReference type="GO" id="GO:0030425">
    <property type="term" value="C:dendrite"/>
    <property type="evidence" value="ECO:0007669"/>
    <property type="project" value="TreeGrafter"/>
</dbReference>
<dbReference type="Proteomes" id="UP000265000">
    <property type="component" value="Unplaced"/>
</dbReference>
<evidence type="ECO:0000313" key="4">
    <source>
        <dbReference type="Ensembl" id="ENSFHEP00000025056.1"/>
    </source>
</evidence>
<dbReference type="GO" id="GO:0007015">
    <property type="term" value="P:actin filament organization"/>
    <property type="evidence" value="ECO:0007669"/>
    <property type="project" value="TreeGrafter"/>
</dbReference>